<dbReference type="AlphaFoldDB" id="A0ABC8RDR1"/>
<comment type="caution">
    <text evidence="2">The sequence shown here is derived from an EMBL/GenBank/DDBJ whole genome shotgun (WGS) entry which is preliminary data.</text>
</comment>
<organism evidence="2 3">
    <name type="scientific">Ilex paraguariensis</name>
    <name type="common">yerba mate</name>
    <dbReference type="NCBI Taxonomy" id="185542"/>
    <lineage>
        <taxon>Eukaryota</taxon>
        <taxon>Viridiplantae</taxon>
        <taxon>Streptophyta</taxon>
        <taxon>Embryophyta</taxon>
        <taxon>Tracheophyta</taxon>
        <taxon>Spermatophyta</taxon>
        <taxon>Magnoliopsida</taxon>
        <taxon>eudicotyledons</taxon>
        <taxon>Gunneridae</taxon>
        <taxon>Pentapetalae</taxon>
        <taxon>asterids</taxon>
        <taxon>campanulids</taxon>
        <taxon>Aquifoliales</taxon>
        <taxon>Aquifoliaceae</taxon>
        <taxon>Ilex</taxon>
    </lineage>
</organism>
<reference evidence="2 3" key="1">
    <citation type="submission" date="2024-02" db="EMBL/GenBank/DDBJ databases">
        <authorList>
            <person name="Vignale AGUSTIN F."/>
            <person name="Sosa J E."/>
            <person name="Modenutti C."/>
        </authorList>
    </citation>
    <scope>NUCLEOTIDE SEQUENCE [LARGE SCALE GENOMIC DNA]</scope>
</reference>
<feature type="non-terminal residue" evidence="2">
    <location>
        <position position="72"/>
    </location>
</feature>
<accession>A0ABC8RDR1</accession>
<evidence type="ECO:0000313" key="2">
    <source>
        <dbReference type="EMBL" id="CAK9143106.1"/>
    </source>
</evidence>
<keyword evidence="3" id="KW-1185">Reference proteome</keyword>
<feature type="compositionally biased region" description="Polar residues" evidence="1">
    <location>
        <begin position="48"/>
        <end position="72"/>
    </location>
</feature>
<proteinExistence type="predicted"/>
<sequence>MAHGSIYTLPTYTLPTPTLYPDPLHPLDCSPLTHLPWLNQRSQRQHNGDQQQLRYNPGSATTQLRSTTTQPR</sequence>
<name>A0ABC8RDR1_9AQUA</name>
<dbReference type="EMBL" id="CAUOFW020001280">
    <property type="protein sequence ID" value="CAK9143106.1"/>
    <property type="molecule type" value="Genomic_DNA"/>
</dbReference>
<protein>
    <submittedName>
        <fullName evidence="2">Uncharacterized protein</fullName>
    </submittedName>
</protein>
<evidence type="ECO:0000313" key="3">
    <source>
        <dbReference type="Proteomes" id="UP001642360"/>
    </source>
</evidence>
<gene>
    <name evidence="2" type="ORF">ILEXP_LOCUS10803</name>
</gene>
<dbReference type="Proteomes" id="UP001642360">
    <property type="component" value="Unassembled WGS sequence"/>
</dbReference>
<feature type="region of interest" description="Disordered" evidence="1">
    <location>
        <begin position="43"/>
        <end position="72"/>
    </location>
</feature>
<evidence type="ECO:0000256" key="1">
    <source>
        <dbReference type="SAM" id="MobiDB-lite"/>
    </source>
</evidence>